<dbReference type="GO" id="GO:0005524">
    <property type="term" value="F:ATP binding"/>
    <property type="evidence" value="ECO:0007669"/>
    <property type="project" value="UniProtKB-UniRule"/>
</dbReference>
<organism evidence="12 13">
    <name type="scientific">Histidinibacterium lentulum</name>
    <dbReference type="NCBI Taxonomy" id="2480588"/>
    <lineage>
        <taxon>Bacteria</taxon>
        <taxon>Pseudomonadati</taxon>
        <taxon>Pseudomonadota</taxon>
        <taxon>Alphaproteobacteria</taxon>
        <taxon>Rhodobacterales</taxon>
        <taxon>Paracoccaceae</taxon>
        <taxon>Histidinibacterium</taxon>
    </lineage>
</organism>
<dbReference type="SMART" id="SM00382">
    <property type="entry name" value="AAA"/>
    <property type="match status" value="1"/>
</dbReference>
<dbReference type="GO" id="GO:0006260">
    <property type="term" value="P:DNA replication"/>
    <property type="evidence" value="ECO:0007669"/>
    <property type="project" value="UniProtKB-UniRule"/>
</dbReference>
<comment type="similarity">
    <text evidence="2 9 10">Belongs to the RecF family.</text>
</comment>
<evidence type="ECO:0000256" key="9">
    <source>
        <dbReference type="HAMAP-Rule" id="MF_00365"/>
    </source>
</evidence>
<evidence type="ECO:0000256" key="1">
    <source>
        <dbReference type="ARBA" id="ARBA00004496"/>
    </source>
</evidence>
<dbReference type="NCBIfam" id="TIGR00611">
    <property type="entry name" value="recf"/>
    <property type="match status" value="1"/>
</dbReference>
<evidence type="ECO:0000256" key="10">
    <source>
        <dbReference type="RuleBase" id="RU000578"/>
    </source>
</evidence>
<dbReference type="GO" id="GO:0006302">
    <property type="term" value="P:double-strand break repair"/>
    <property type="evidence" value="ECO:0007669"/>
    <property type="project" value="TreeGrafter"/>
</dbReference>
<comment type="subcellular location">
    <subcellularLocation>
        <location evidence="1 9 10">Cytoplasm</location>
    </subcellularLocation>
</comment>
<dbReference type="GO" id="GO:0003697">
    <property type="term" value="F:single-stranded DNA binding"/>
    <property type="evidence" value="ECO:0007669"/>
    <property type="project" value="UniProtKB-UniRule"/>
</dbReference>
<dbReference type="GO" id="GO:0000731">
    <property type="term" value="P:DNA synthesis involved in DNA repair"/>
    <property type="evidence" value="ECO:0007669"/>
    <property type="project" value="TreeGrafter"/>
</dbReference>
<keyword evidence="9 10" id="KW-0234">DNA repair</keyword>
<dbReference type="InterPro" id="IPR003395">
    <property type="entry name" value="RecF/RecN/SMC_N"/>
</dbReference>
<dbReference type="Pfam" id="PF02463">
    <property type="entry name" value="SMC_N"/>
    <property type="match status" value="1"/>
</dbReference>
<evidence type="ECO:0000256" key="3">
    <source>
        <dbReference type="ARBA" id="ARBA00020170"/>
    </source>
</evidence>
<evidence type="ECO:0000256" key="4">
    <source>
        <dbReference type="ARBA" id="ARBA00022490"/>
    </source>
</evidence>
<dbReference type="PANTHER" id="PTHR32182">
    <property type="entry name" value="DNA REPLICATION AND REPAIR PROTEIN RECF"/>
    <property type="match status" value="1"/>
</dbReference>
<feature type="domain" description="AAA+ ATPase" evidence="11">
    <location>
        <begin position="23"/>
        <end position="355"/>
    </location>
</feature>
<evidence type="ECO:0000259" key="11">
    <source>
        <dbReference type="SMART" id="SM00382"/>
    </source>
</evidence>
<dbReference type="PROSITE" id="PS00618">
    <property type="entry name" value="RECF_2"/>
    <property type="match status" value="1"/>
</dbReference>
<evidence type="ECO:0000256" key="8">
    <source>
        <dbReference type="ARBA" id="ARBA00023125"/>
    </source>
</evidence>
<dbReference type="Gene3D" id="3.40.50.300">
    <property type="entry name" value="P-loop containing nucleotide triphosphate hydrolases"/>
    <property type="match status" value="1"/>
</dbReference>
<dbReference type="Proteomes" id="UP000268016">
    <property type="component" value="Unassembled WGS sequence"/>
</dbReference>
<keyword evidence="9 10" id="KW-0742">SOS response</keyword>
<feature type="binding site" evidence="9">
    <location>
        <begin position="31"/>
        <end position="38"/>
    </location>
    <ligand>
        <name>ATP</name>
        <dbReference type="ChEBI" id="CHEBI:30616"/>
    </ligand>
</feature>
<dbReference type="PANTHER" id="PTHR32182:SF0">
    <property type="entry name" value="DNA REPLICATION AND REPAIR PROTEIN RECF"/>
    <property type="match status" value="1"/>
</dbReference>
<keyword evidence="13" id="KW-1185">Reference proteome</keyword>
<evidence type="ECO:0000256" key="2">
    <source>
        <dbReference type="ARBA" id="ARBA00008016"/>
    </source>
</evidence>
<gene>
    <name evidence="9 12" type="primary">recF</name>
    <name evidence="12" type="ORF">EAT49_12265</name>
</gene>
<dbReference type="SUPFAM" id="SSF52540">
    <property type="entry name" value="P-loop containing nucleoside triphosphate hydrolases"/>
    <property type="match status" value="1"/>
</dbReference>
<keyword evidence="7 9" id="KW-0067">ATP-binding</keyword>
<dbReference type="AlphaFoldDB" id="A0A3N2R1C3"/>
<keyword evidence="8 9" id="KW-0238">DNA-binding</keyword>
<name>A0A3N2R1C3_9RHOB</name>
<accession>A0A3N2R1C3</accession>
<comment type="caution">
    <text evidence="12">The sequence shown here is derived from an EMBL/GenBank/DDBJ whole genome shotgun (WGS) entry which is preliminary data.</text>
</comment>
<evidence type="ECO:0000313" key="12">
    <source>
        <dbReference type="EMBL" id="ROU01279.1"/>
    </source>
</evidence>
<keyword evidence="5 9" id="KW-0235">DNA replication</keyword>
<protein>
    <recommendedName>
        <fullName evidence="3 9">DNA replication and repair protein RecF</fullName>
    </recommendedName>
</protein>
<keyword evidence="6 9" id="KW-0547">Nucleotide-binding</keyword>
<reference evidence="12 13" key="1">
    <citation type="submission" date="2018-10" db="EMBL/GenBank/DDBJ databases">
        <title>Histidinibacterium lentulum gen. nov., sp. nov., a marine bacterium from the culture broth of Picochlorum sp. 122.</title>
        <authorList>
            <person name="Wang G."/>
        </authorList>
    </citation>
    <scope>NUCLEOTIDE SEQUENCE [LARGE SCALE GENOMIC DNA]</scope>
    <source>
        <strain evidence="12 13">B17</strain>
    </source>
</reference>
<dbReference type="Gene3D" id="1.20.1050.90">
    <property type="entry name" value="RecF/RecN/SMC, N-terminal domain"/>
    <property type="match status" value="1"/>
</dbReference>
<dbReference type="HAMAP" id="MF_00365">
    <property type="entry name" value="RecF"/>
    <property type="match status" value="1"/>
</dbReference>
<keyword evidence="9 10" id="KW-0227">DNA damage</keyword>
<evidence type="ECO:0000256" key="6">
    <source>
        <dbReference type="ARBA" id="ARBA00022741"/>
    </source>
</evidence>
<dbReference type="InterPro" id="IPR042174">
    <property type="entry name" value="RecF_2"/>
</dbReference>
<dbReference type="OrthoDB" id="9803889at2"/>
<evidence type="ECO:0000256" key="5">
    <source>
        <dbReference type="ARBA" id="ARBA00022705"/>
    </source>
</evidence>
<dbReference type="GO" id="GO:0009432">
    <property type="term" value="P:SOS response"/>
    <property type="evidence" value="ECO:0007669"/>
    <property type="project" value="UniProtKB-UniRule"/>
</dbReference>
<evidence type="ECO:0000256" key="7">
    <source>
        <dbReference type="ARBA" id="ARBA00022840"/>
    </source>
</evidence>
<dbReference type="InterPro" id="IPR027417">
    <property type="entry name" value="P-loop_NTPase"/>
</dbReference>
<dbReference type="InterPro" id="IPR001238">
    <property type="entry name" value="DNA-binding_RecF"/>
</dbReference>
<dbReference type="InterPro" id="IPR018078">
    <property type="entry name" value="DNA-binding_RecF_CS"/>
</dbReference>
<sequence>MVAVTALSLSHFRSHRRARMTADGRPVAIFGPNGAGKTNLLEALSILSPGRGLRRASAEEMARRPESLGWKIAADLAAPDGLHEIETWSEGAAARQVRIDGKAAPQLALGRLVRVLWLIPSMDRLWIEGADGRRRFLDRAALSFRPDHGEAVLTYEKAMRERNRLLKDEVRNAGWYAALEARMAEAGARIQAARAETLTVLSEAQEGAETAFPAATLSLEQPEGDLPEGAEDLARALAEGRGRDMAAGRTLTGPHRTDLAAVYTEKGVPARDCSTGEQKALLISLILANARALAHRVGAPPLLLLDEVAAHLDSSRRAALYEEILALGAQAWMTGTGPELFAEFGDRAQYLEVTEADGVSDVAVAGGS</sequence>
<dbReference type="EMBL" id="RDRB01000005">
    <property type="protein sequence ID" value="ROU01279.1"/>
    <property type="molecule type" value="Genomic_DNA"/>
</dbReference>
<dbReference type="RefSeq" id="WP_123642613.1">
    <property type="nucleotide sequence ID" value="NZ_ML119085.1"/>
</dbReference>
<dbReference type="GO" id="GO:0005737">
    <property type="term" value="C:cytoplasm"/>
    <property type="evidence" value="ECO:0007669"/>
    <property type="project" value="UniProtKB-SubCell"/>
</dbReference>
<proteinExistence type="inferred from homology"/>
<keyword evidence="4 9" id="KW-0963">Cytoplasm</keyword>
<evidence type="ECO:0000313" key="13">
    <source>
        <dbReference type="Proteomes" id="UP000268016"/>
    </source>
</evidence>
<comment type="function">
    <text evidence="9 10">The RecF protein is involved in DNA metabolism; it is required for DNA replication and normal SOS inducibility. RecF binds preferentially to single-stranded, linear DNA. It also seems to bind ATP.</text>
</comment>
<dbReference type="InterPro" id="IPR003593">
    <property type="entry name" value="AAA+_ATPase"/>
</dbReference>